<evidence type="ECO:0000313" key="1">
    <source>
        <dbReference type="EMBL" id="EMG38548.1"/>
    </source>
</evidence>
<accession>M5Q3J3</accession>
<sequence>MVAEEAFDSLKAPVRRVAAPDAPVPFCPPQEKFCKPDAGKVIAAMKGSI</sequence>
<dbReference type="EMBL" id="AOSV01000003">
    <property type="protein sequence ID" value="EMG38548.1"/>
    <property type="molecule type" value="Genomic_DNA"/>
</dbReference>
<dbReference type="InterPro" id="IPR009014">
    <property type="entry name" value="Transketo_C/PFOR_II"/>
</dbReference>
<dbReference type="Proteomes" id="UP000011922">
    <property type="component" value="Unassembled WGS sequence"/>
</dbReference>
<evidence type="ECO:0000313" key="2">
    <source>
        <dbReference type="Proteomes" id="UP000011922"/>
    </source>
</evidence>
<name>M5Q3J3_DESAF</name>
<proteinExistence type="predicted"/>
<organism evidence="1 2">
    <name type="scientific">Desulfocurvibacter africanus PCS</name>
    <dbReference type="NCBI Taxonomy" id="1262666"/>
    <lineage>
        <taxon>Bacteria</taxon>
        <taxon>Pseudomonadati</taxon>
        <taxon>Thermodesulfobacteriota</taxon>
        <taxon>Desulfovibrionia</taxon>
        <taxon>Desulfovibrionales</taxon>
        <taxon>Desulfovibrionaceae</taxon>
        <taxon>Desulfocurvibacter</taxon>
    </lineage>
</organism>
<dbReference type="Gene3D" id="3.40.50.920">
    <property type="match status" value="1"/>
</dbReference>
<comment type="caution">
    <text evidence="1">The sequence shown here is derived from an EMBL/GenBank/DDBJ whole genome shotgun (WGS) entry which is preliminary data.</text>
</comment>
<dbReference type="SUPFAM" id="SSF52922">
    <property type="entry name" value="TK C-terminal domain-like"/>
    <property type="match status" value="1"/>
</dbReference>
<dbReference type="AlphaFoldDB" id="M5Q3J3"/>
<dbReference type="PATRIC" id="fig|1262666.3.peg.179"/>
<gene>
    <name evidence="1" type="ORF">PCS_00176</name>
</gene>
<protein>
    <submittedName>
        <fullName evidence="1">Uncharacterized protein</fullName>
    </submittedName>
</protein>
<reference evidence="1 2" key="1">
    <citation type="journal article" date="2013" name="Genome Announc.">
        <title>Draft Genome Sequence for Desulfovibrio africanus Strain PCS.</title>
        <authorList>
            <person name="Brown S.D."/>
            <person name="Utturkar S.M."/>
            <person name="Arkin A.P."/>
            <person name="Deutschbauer A.M."/>
            <person name="Elias D.A."/>
            <person name="Hazen T.C."/>
            <person name="Chakraborty R."/>
        </authorList>
    </citation>
    <scope>NUCLEOTIDE SEQUENCE [LARGE SCALE GENOMIC DNA]</scope>
    <source>
        <strain evidence="1 2">PCS</strain>
    </source>
</reference>